<dbReference type="AlphaFoldDB" id="A0A0M2Q2B0"/>
<evidence type="ECO:0000313" key="3">
    <source>
        <dbReference type="Proteomes" id="UP000034681"/>
    </source>
</evidence>
<dbReference type="InterPro" id="IPR031975">
    <property type="entry name" value="Pilin_GH"/>
</dbReference>
<evidence type="ECO:0000256" key="1">
    <source>
        <dbReference type="SAM" id="MobiDB-lite"/>
    </source>
</evidence>
<reference evidence="2" key="1">
    <citation type="submission" date="2012-04" db="EMBL/GenBank/DDBJ databases">
        <authorList>
            <person name="Borisov I.G."/>
            <person name="Ivanikova N.V."/>
            <person name="Pinevich A.V."/>
        </authorList>
    </citation>
    <scope>NUCLEOTIDE SEQUENCE</scope>
    <source>
        <strain evidence="2">CALU 1027</strain>
    </source>
</reference>
<dbReference type="EMBL" id="AJTX02000002">
    <property type="protein sequence ID" value="KKJ01398.1"/>
    <property type="molecule type" value="Genomic_DNA"/>
</dbReference>
<keyword evidence="3" id="KW-1185">Reference proteome</keyword>
<evidence type="ECO:0000313" key="2">
    <source>
        <dbReference type="EMBL" id="KKJ01398.1"/>
    </source>
</evidence>
<dbReference type="Proteomes" id="UP000034681">
    <property type="component" value="Unassembled WGS sequence"/>
</dbReference>
<name>A0A0M2Q2B0_PROHO</name>
<dbReference type="STRING" id="317619.GCA_000332315_03958"/>
<accession>A0A0M2Q2B0</accession>
<dbReference type="eggNOG" id="ENOG5030PC9">
    <property type="taxonomic scope" value="Bacteria"/>
</dbReference>
<feature type="region of interest" description="Disordered" evidence="1">
    <location>
        <begin position="382"/>
        <end position="427"/>
    </location>
</feature>
<sequence length="445" mass="47176">MDLWSSGLPSCLGDDRRVRGRSPLPFAQGRQICTGILGLSLGLVLGFTPARAEDLSPGVQSGSVQFGSLQSGNLRSASLQPASLQSGNLRSASLQPASLQPASVRSGTLNPDGLLVSGGAANPDPVIQLQGHWQWQSPDGTRMILTFTEPDRLVLQVQSPNPDGTGSNSLQLLEELRYTIQTDADPMALDLTLADNQQIQTIFKLETPDRLLLELSQLSPGQPRPTAFGDATLTFERLDTPPPLPDSLTLVPYETRQQQQQEAQAQAYLQALTQAQTAYYQGQGTFASQWDDFVVGLDAETPAYTYGVLVLPDLGEIPTAGALPPHQGVLITAQAQGEGIHSYGGLLVAVEPAPGDLQFLWQACASPQPSPKLPPLPRVEVTAALPDPSPEDPGSQTPSSLILTPRSTADPTSLQALEPAAPPPQFPTMVILSCAPGSLPLEFSP</sequence>
<dbReference type="RefSeq" id="WP_017714108.1">
    <property type="nucleotide sequence ID" value="NZ_KB235941.1"/>
</dbReference>
<gene>
    <name evidence="2" type="ORF">PROH_03390</name>
</gene>
<dbReference type="Pfam" id="PF16734">
    <property type="entry name" value="Pilin_GH"/>
    <property type="match status" value="1"/>
</dbReference>
<feature type="compositionally biased region" description="Polar residues" evidence="1">
    <location>
        <begin position="394"/>
        <end position="415"/>
    </location>
</feature>
<comment type="caution">
    <text evidence="2">The sequence shown here is derived from an EMBL/GenBank/DDBJ whole genome shotgun (WGS) entry which is preliminary data.</text>
</comment>
<proteinExistence type="predicted"/>
<protein>
    <submittedName>
        <fullName evidence="2">Uncharacterized protein</fullName>
    </submittedName>
</protein>
<organism evidence="2 3">
    <name type="scientific">Prochlorothrix hollandica PCC 9006 = CALU 1027</name>
    <dbReference type="NCBI Taxonomy" id="317619"/>
    <lineage>
        <taxon>Bacteria</taxon>
        <taxon>Bacillati</taxon>
        <taxon>Cyanobacteriota</taxon>
        <taxon>Cyanophyceae</taxon>
        <taxon>Prochlorotrichales</taxon>
        <taxon>Prochlorotrichaceae</taxon>
        <taxon>Prochlorothrix</taxon>
    </lineage>
</organism>